<protein>
    <submittedName>
        <fullName evidence="2">Helix-turn-helix domain-containing protein</fullName>
    </submittedName>
</protein>
<dbReference type="SUPFAM" id="SSF47413">
    <property type="entry name" value="lambda repressor-like DNA-binding domains"/>
    <property type="match status" value="1"/>
</dbReference>
<dbReference type="Pfam" id="PF17765">
    <property type="entry name" value="MLTR_LBD"/>
    <property type="match status" value="1"/>
</dbReference>
<dbReference type="Pfam" id="PF13560">
    <property type="entry name" value="HTH_31"/>
    <property type="match status" value="1"/>
</dbReference>
<sequence length="288" mass="31115">MPPDRSAFGEFLRSRRDRITPAQAGITPFPGARRVPGLRKEELAVLAGLSPDHYSRLEQGRQPTVTDSVLDALARALRLDDVERAHLRDLAAPATRRRAGGGEAPQQADPGLLRLMTALDHLPVLLLGRRAEVLARNALLPAVLGRPLEPGSSLVRYLFTDPSARERIVNWPDFAAAAVGALRLEAGRRPEDRRLAALVTELCSADADVARWWDDHGVRDHTSVVKRIAHPTAGPLVFGIEAVSPPHDPDQRLVVYTVEPDSPTARVLPLLAGWGSDDAARAPAAPAG</sequence>
<organism evidence="2 3">
    <name type="scientific">Pseudonocardia petroleophila</name>
    <dbReference type="NCBI Taxonomy" id="37331"/>
    <lineage>
        <taxon>Bacteria</taxon>
        <taxon>Bacillati</taxon>
        <taxon>Actinomycetota</taxon>
        <taxon>Actinomycetes</taxon>
        <taxon>Pseudonocardiales</taxon>
        <taxon>Pseudonocardiaceae</taxon>
        <taxon>Pseudonocardia</taxon>
    </lineage>
</organism>
<dbReference type="GO" id="GO:0003677">
    <property type="term" value="F:DNA binding"/>
    <property type="evidence" value="ECO:0007669"/>
    <property type="project" value="InterPro"/>
</dbReference>
<dbReference type="CDD" id="cd00093">
    <property type="entry name" value="HTH_XRE"/>
    <property type="match status" value="1"/>
</dbReference>
<dbReference type="AlphaFoldDB" id="A0A7G7MJ28"/>
<dbReference type="Gene3D" id="3.30.450.180">
    <property type="match status" value="1"/>
</dbReference>
<name>A0A7G7MJ28_9PSEU</name>
<reference evidence="2 3" key="1">
    <citation type="submission" date="2020-08" db="EMBL/GenBank/DDBJ databases">
        <authorList>
            <person name="Mo P."/>
        </authorList>
    </citation>
    <scope>NUCLEOTIDE SEQUENCE [LARGE SCALE GENOMIC DNA]</scope>
    <source>
        <strain evidence="2 3">CGMCC 4.1532</strain>
    </source>
</reference>
<dbReference type="RefSeq" id="WP_185719618.1">
    <property type="nucleotide sequence ID" value="NZ_BAAAWI010000001.1"/>
</dbReference>
<feature type="domain" description="HTH cro/C1-type" evidence="1">
    <location>
        <begin position="37"/>
        <end position="84"/>
    </location>
</feature>
<keyword evidence="3" id="KW-1185">Reference proteome</keyword>
<dbReference type="EMBL" id="CP060131">
    <property type="protein sequence ID" value="QNG52789.1"/>
    <property type="molecule type" value="Genomic_DNA"/>
</dbReference>
<accession>A0A7G7MJ28</accession>
<dbReference type="KEGG" id="ppel:H6H00_01650"/>
<evidence type="ECO:0000259" key="1">
    <source>
        <dbReference type="PROSITE" id="PS50943"/>
    </source>
</evidence>
<proteinExistence type="predicted"/>
<dbReference type="InterPro" id="IPR041413">
    <property type="entry name" value="MLTR_LBD"/>
</dbReference>
<dbReference type="InterPro" id="IPR010982">
    <property type="entry name" value="Lambda_DNA-bd_dom_sf"/>
</dbReference>
<dbReference type="Proteomes" id="UP000515728">
    <property type="component" value="Chromosome"/>
</dbReference>
<dbReference type="PANTHER" id="PTHR35010:SF2">
    <property type="entry name" value="BLL4672 PROTEIN"/>
    <property type="match status" value="1"/>
</dbReference>
<dbReference type="Gene3D" id="1.10.260.40">
    <property type="entry name" value="lambda repressor-like DNA-binding domains"/>
    <property type="match status" value="1"/>
</dbReference>
<dbReference type="PANTHER" id="PTHR35010">
    <property type="entry name" value="BLL4672 PROTEIN-RELATED"/>
    <property type="match status" value="1"/>
</dbReference>
<gene>
    <name evidence="2" type="ORF">H6H00_01650</name>
</gene>
<evidence type="ECO:0000313" key="2">
    <source>
        <dbReference type="EMBL" id="QNG52789.1"/>
    </source>
</evidence>
<dbReference type="PROSITE" id="PS50943">
    <property type="entry name" value="HTH_CROC1"/>
    <property type="match status" value="1"/>
</dbReference>
<dbReference type="InterPro" id="IPR001387">
    <property type="entry name" value="Cro/C1-type_HTH"/>
</dbReference>
<evidence type="ECO:0000313" key="3">
    <source>
        <dbReference type="Proteomes" id="UP000515728"/>
    </source>
</evidence>
<dbReference type="SMART" id="SM00530">
    <property type="entry name" value="HTH_XRE"/>
    <property type="match status" value="1"/>
</dbReference>